<reference evidence="2 3" key="1">
    <citation type="submission" date="2013-11" db="EMBL/GenBank/DDBJ databases">
        <title>The Genome Sequence of Phytophthora parasitica CJ05E6.</title>
        <authorList>
            <consortium name="The Broad Institute Genomics Platform"/>
            <person name="Russ C."/>
            <person name="Tyler B."/>
            <person name="Panabieres F."/>
            <person name="Shan W."/>
            <person name="Tripathy S."/>
            <person name="Grunwald N."/>
            <person name="Machado M."/>
            <person name="Johnson C.S."/>
            <person name="Arredondo F."/>
            <person name="Hong C."/>
            <person name="Coffey M."/>
            <person name="Young S.K."/>
            <person name="Zeng Q."/>
            <person name="Gargeya S."/>
            <person name="Fitzgerald M."/>
            <person name="Abouelleil A."/>
            <person name="Alvarado L."/>
            <person name="Chapman S.B."/>
            <person name="Gainer-Dewar J."/>
            <person name="Goldberg J."/>
            <person name="Griggs A."/>
            <person name="Gujja S."/>
            <person name="Hansen M."/>
            <person name="Howarth C."/>
            <person name="Imamovic A."/>
            <person name="Ireland A."/>
            <person name="Larimer J."/>
            <person name="McCowan C."/>
            <person name="Murphy C."/>
            <person name="Pearson M."/>
            <person name="Poon T.W."/>
            <person name="Priest M."/>
            <person name="Roberts A."/>
            <person name="Saif S."/>
            <person name="Shea T."/>
            <person name="Sykes S."/>
            <person name="Wortman J."/>
            <person name="Nusbaum C."/>
            <person name="Birren B."/>
        </authorList>
    </citation>
    <scope>NUCLEOTIDE SEQUENCE [LARGE SCALE GENOMIC DNA]</scope>
    <source>
        <strain evidence="2 3">CJ05E6</strain>
    </source>
</reference>
<feature type="domain" description="DDE-1" evidence="1">
    <location>
        <begin position="1"/>
        <end position="56"/>
    </location>
</feature>
<sequence>MDQGIIKCLKNDKKQAAELDLFYKGVSNRPVDVYSAIKWLSEGWNNISAKTIRNCWCHTGIVSKLNVSFLRN</sequence>
<evidence type="ECO:0000313" key="3">
    <source>
        <dbReference type="Proteomes" id="UP000053864"/>
    </source>
</evidence>
<dbReference type="InterPro" id="IPR004875">
    <property type="entry name" value="DDE_SF_endonuclease_dom"/>
</dbReference>
<dbReference type="Pfam" id="PF03184">
    <property type="entry name" value="DDE_1"/>
    <property type="match status" value="1"/>
</dbReference>
<evidence type="ECO:0000313" key="2">
    <source>
        <dbReference type="EMBL" id="ETL50199.1"/>
    </source>
</evidence>
<dbReference type="GO" id="GO:0003676">
    <property type="term" value="F:nucleic acid binding"/>
    <property type="evidence" value="ECO:0007669"/>
    <property type="project" value="InterPro"/>
</dbReference>
<gene>
    <name evidence="2" type="ORF">L916_00522</name>
</gene>
<evidence type="ECO:0000259" key="1">
    <source>
        <dbReference type="Pfam" id="PF03184"/>
    </source>
</evidence>
<protein>
    <recommendedName>
        <fullName evidence="1">DDE-1 domain-containing protein</fullName>
    </recommendedName>
</protein>
<name>W2JUW2_PHYNI</name>
<dbReference type="Proteomes" id="UP000053864">
    <property type="component" value="Unassembled WGS sequence"/>
</dbReference>
<organism evidence="2 3">
    <name type="scientific">Phytophthora nicotianae</name>
    <name type="common">Potato buckeye rot agent</name>
    <name type="synonym">Phytophthora parasitica</name>
    <dbReference type="NCBI Taxonomy" id="4792"/>
    <lineage>
        <taxon>Eukaryota</taxon>
        <taxon>Sar</taxon>
        <taxon>Stramenopiles</taxon>
        <taxon>Oomycota</taxon>
        <taxon>Peronosporomycetes</taxon>
        <taxon>Peronosporales</taxon>
        <taxon>Peronosporaceae</taxon>
        <taxon>Phytophthora</taxon>
    </lineage>
</organism>
<dbReference type="AlphaFoldDB" id="W2JUW2"/>
<dbReference type="EMBL" id="KI670443">
    <property type="protein sequence ID" value="ETL50199.1"/>
    <property type="molecule type" value="Genomic_DNA"/>
</dbReference>
<proteinExistence type="predicted"/>
<accession>W2JUW2</accession>